<dbReference type="PROSITE" id="PS51935">
    <property type="entry name" value="NLPC_P60"/>
    <property type="match status" value="1"/>
</dbReference>
<gene>
    <name evidence="1" type="ORF">ACEZDG_24695</name>
</gene>
<dbReference type="InterPro" id="IPR000064">
    <property type="entry name" value="NLP_P60_dom"/>
</dbReference>
<dbReference type="Gene3D" id="6.10.250.3150">
    <property type="match status" value="1"/>
</dbReference>
<dbReference type="EMBL" id="JBHEZX010000011">
    <property type="protein sequence ID" value="MFC1412473.1"/>
    <property type="molecule type" value="Genomic_DNA"/>
</dbReference>
<evidence type="ECO:0000313" key="2">
    <source>
        <dbReference type="Proteomes" id="UP001592582"/>
    </source>
</evidence>
<dbReference type="InterPro" id="IPR038765">
    <property type="entry name" value="Papain-like_cys_pep_sf"/>
</dbReference>
<accession>A0ABV6VFJ0</accession>
<dbReference type="PANTHER" id="PTHR47359:SF3">
    <property type="entry name" value="NLP_P60 DOMAIN-CONTAINING PROTEIN-RELATED"/>
    <property type="match status" value="1"/>
</dbReference>
<comment type="caution">
    <text evidence="1">The sequence shown here is derived from an EMBL/GenBank/DDBJ whole genome shotgun (WGS) entry which is preliminary data.</text>
</comment>
<name>A0ABV6VFJ0_9ACTN</name>
<dbReference type="Gene3D" id="3.90.1720.10">
    <property type="entry name" value="endopeptidase domain like (from Nostoc punctiforme)"/>
    <property type="match status" value="1"/>
</dbReference>
<proteinExistence type="predicted"/>
<keyword evidence="2" id="KW-1185">Reference proteome</keyword>
<dbReference type="SUPFAM" id="SSF54001">
    <property type="entry name" value="Cysteine proteinases"/>
    <property type="match status" value="1"/>
</dbReference>
<dbReference type="PANTHER" id="PTHR47359">
    <property type="entry name" value="PEPTIDOGLYCAN DL-ENDOPEPTIDASE CWLO"/>
    <property type="match status" value="1"/>
</dbReference>
<evidence type="ECO:0000313" key="1">
    <source>
        <dbReference type="EMBL" id="MFC1412473.1"/>
    </source>
</evidence>
<dbReference type="Pfam" id="PF00877">
    <property type="entry name" value="NLPC_P60"/>
    <property type="match status" value="1"/>
</dbReference>
<protein>
    <submittedName>
        <fullName evidence="1">NlpC/P60 family protein</fullName>
    </submittedName>
</protein>
<dbReference type="Proteomes" id="UP001592582">
    <property type="component" value="Unassembled WGS sequence"/>
</dbReference>
<sequence length="335" mass="34738">MTILTAAAATAVALSAQTSANAAPTTTTGQAKAQVDSDRNAAAAATEQYNGAQVQQQALQKKVNNLQDEIARQQAVVNKEMAVLGSVASAEYRQGSVDPAVQLMLSTDPTEYLNRASDEDQINSNQAALLDQLVAQQHSLAAEKAEAAQELGAQQVLLKQMQKSKAAIAAKLKHAQGILDALTPKQRVEVNAPSGGGGYTPPSSGSSYMSVSDIDLSGISATARTAMLAAMSKVNVAPYVSGGAGPNVFDCSGLVMWAYGKAGVSLPHYSYSDEHVGTGVSYSDLKVGDIIVNMGGDHVGLYAGNGMLLSAPHPGLTVDIQPLSYFGSIVAIRRF</sequence>
<reference evidence="1 2" key="1">
    <citation type="submission" date="2024-09" db="EMBL/GenBank/DDBJ databases">
        <authorList>
            <person name="Lee S.D."/>
        </authorList>
    </citation>
    <scope>NUCLEOTIDE SEQUENCE [LARGE SCALE GENOMIC DNA]</scope>
    <source>
        <strain evidence="1 2">N1-1</strain>
    </source>
</reference>
<dbReference type="InterPro" id="IPR051794">
    <property type="entry name" value="PG_Endopeptidase_C40"/>
</dbReference>
<organism evidence="1 2">
    <name type="scientific">Streptacidiphilus alkalitolerans</name>
    <dbReference type="NCBI Taxonomy" id="3342712"/>
    <lineage>
        <taxon>Bacteria</taxon>
        <taxon>Bacillati</taxon>
        <taxon>Actinomycetota</taxon>
        <taxon>Actinomycetes</taxon>
        <taxon>Kitasatosporales</taxon>
        <taxon>Streptomycetaceae</taxon>
        <taxon>Streptacidiphilus</taxon>
    </lineage>
</organism>